<evidence type="ECO:0000256" key="5">
    <source>
        <dbReference type="SAM" id="MobiDB-lite"/>
    </source>
</evidence>
<evidence type="ECO:0000256" key="4">
    <source>
        <dbReference type="PROSITE-ProRule" id="PRU00221"/>
    </source>
</evidence>
<dbReference type="STRING" id="225164.V4BV21"/>
<keyword evidence="2 4" id="KW-0853">WD repeat</keyword>
<reference evidence="6 7" key="1">
    <citation type="journal article" date="2013" name="Nature">
        <title>Insights into bilaterian evolution from three spiralian genomes.</title>
        <authorList>
            <person name="Simakov O."/>
            <person name="Marletaz F."/>
            <person name="Cho S.J."/>
            <person name="Edsinger-Gonzales E."/>
            <person name="Havlak P."/>
            <person name="Hellsten U."/>
            <person name="Kuo D.H."/>
            <person name="Larsson T."/>
            <person name="Lv J."/>
            <person name="Arendt D."/>
            <person name="Savage R."/>
            <person name="Osoegawa K."/>
            <person name="de Jong P."/>
            <person name="Grimwood J."/>
            <person name="Chapman J.A."/>
            <person name="Shapiro H."/>
            <person name="Aerts A."/>
            <person name="Otillar R.P."/>
            <person name="Terry A.Y."/>
            <person name="Boore J.L."/>
            <person name="Grigoriev I.V."/>
            <person name="Lindberg D.R."/>
            <person name="Seaver E.C."/>
            <person name="Weisblat D.A."/>
            <person name="Putnam N.H."/>
            <person name="Rokhsar D.S."/>
        </authorList>
    </citation>
    <scope>NUCLEOTIDE SEQUENCE [LARGE SCALE GENOMIC DNA]</scope>
</reference>
<dbReference type="RefSeq" id="XP_009056535.1">
    <property type="nucleotide sequence ID" value="XM_009058287.1"/>
</dbReference>
<dbReference type="OMA" id="RRDRNDC"/>
<evidence type="ECO:0000256" key="2">
    <source>
        <dbReference type="ARBA" id="ARBA00022574"/>
    </source>
</evidence>
<dbReference type="EMBL" id="KB202014">
    <property type="protein sequence ID" value="ESO92849.1"/>
    <property type="molecule type" value="Genomic_DNA"/>
</dbReference>
<gene>
    <name evidence="6" type="ORF">LOTGIDRAFT_120142</name>
</gene>
<keyword evidence="7" id="KW-1185">Reference proteome</keyword>
<sequence>MTSYYLEELTDDELLGGSDTESGRKKTCRPKLRDRKKNSQESPESAVRPRSGSGRSLTDQEILESVMILDLDTGNQIPLSVAEENIPSTLNPLALHILQRTQEMGKDDIGTDEEDTRSEKGTLGTSGLKAKEKAKKLKKFLGRKMGRTVKKVKNVADNVLHTEEESVEKEVSFDGKMFKIKSSGNNKGPYDFAQLQMLQDMSGEHVGAIWTMKFSHCGRLLATGGQDGVLRIWVLKSAYSHFDDLRQKYSDVKVSPAQSHESLNSISSENIYVNFNFQGASLNEEEDLKAPFKKKPFFSYSGHLADLLDISWSKNYFILSSSMDKTVRLWHISRRECLCTFQHIDFVTAIVFHPKDDRYFLSGSLDGKLRLWNIPDKKVTLWSEVRGSSNLITTANFCQNGKYAVVGTYDGKCIFYNTEQLKYFTQIHVRSTRGKNAKGRKITGIEPLHSEDKLLVTSNDSRIRMYDLRDLTLSCKYKGSTNQSSQIKANLSANEKYMVCGSEDHFLYIWKVHHDYNKFSSVRRDRNDFWEAIKVHNAVVTAAIFAPNPSLFYKTEEKSEQQGAAQTSDEHGQIIISADFTGVIKVIANKPKS</sequence>
<evidence type="ECO:0000256" key="3">
    <source>
        <dbReference type="ARBA" id="ARBA00022737"/>
    </source>
</evidence>
<dbReference type="PANTHER" id="PTHR14221:SF0">
    <property type="entry name" value="WD REPEAT-CONTAINING PROTEIN 44"/>
    <property type="match status" value="1"/>
</dbReference>
<dbReference type="SUPFAM" id="SSF50978">
    <property type="entry name" value="WD40 repeat-like"/>
    <property type="match status" value="1"/>
</dbReference>
<dbReference type="PRINTS" id="PR00320">
    <property type="entry name" value="GPROTEINBRPT"/>
</dbReference>
<dbReference type="SMART" id="SM00320">
    <property type="entry name" value="WD40"/>
    <property type="match status" value="6"/>
</dbReference>
<dbReference type="SUPFAM" id="SSF117289">
    <property type="entry name" value="Nucleoporin domain"/>
    <property type="match status" value="1"/>
</dbReference>
<dbReference type="InterPro" id="IPR015943">
    <property type="entry name" value="WD40/YVTN_repeat-like_dom_sf"/>
</dbReference>
<feature type="repeat" description="WD" evidence="4">
    <location>
        <begin position="300"/>
        <end position="340"/>
    </location>
</feature>
<dbReference type="FunFam" id="2.130.10.10:FF:000060">
    <property type="entry name" value="WD repeat-containing protein 44"/>
    <property type="match status" value="1"/>
</dbReference>
<keyword evidence="3" id="KW-0677">Repeat</keyword>
<name>V4BV21_LOTGI</name>
<feature type="region of interest" description="Disordered" evidence="5">
    <location>
        <begin position="1"/>
        <end position="58"/>
    </location>
</feature>
<dbReference type="PROSITE" id="PS50294">
    <property type="entry name" value="WD_REPEATS_REGION"/>
    <property type="match status" value="3"/>
</dbReference>
<feature type="compositionally biased region" description="Basic residues" evidence="5">
    <location>
        <begin position="25"/>
        <end position="36"/>
    </location>
</feature>
<dbReference type="InterPro" id="IPR040324">
    <property type="entry name" value="WDR44/Dgr2"/>
</dbReference>
<dbReference type="KEGG" id="lgi:LOTGIDRAFT_120142"/>
<dbReference type="HOGENOM" id="CLU_009835_2_1_1"/>
<feature type="repeat" description="WD" evidence="4">
    <location>
        <begin position="202"/>
        <end position="233"/>
    </location>
</feature>
<evidence type="ECO:0000256" key="1">
    <source>
        <dbReference type="ARBA" id="ARBA00021207"/>
    </source>
</evidence>
<proteinExistence type="predicted"/>
<protein>
    <recommendedName>
        <fullName evidence="1">WD repeat-containing protein 44</fullName>
    </recommendedName>
</protein>
<evidence type="ECO:0000313" key="7">
    <source>
        <dbReference type="Proteomes" id="UP000030746"/>
    </source>
</evidence>
<dbReference type="InterPro" id="IPR020472">
    <property type="entry name" value="WD40_PAC1"/>
</dbReference>
<dbReference type="Pfam" id="PF00400">
    <property type="entry name" value="WD40"/>
    <property type="match status" value="3"/>
</dbReference>
<dbReference type="InterPro" id="IPR036322">
    <property type="entry name" value="WD40_repeat_dom_sf"/>
</dbReference>
<dbReference type="GeneID" id="20231825"/>
<evidence type="ECO:0000313" key="6">
    <source>
        <dbReference type="EMBL" id="ESO92849.1"/>
    </source>
</evidence>
<dbReference type="Proteomes" id="UP000030746">
    <property type="component" value="Unassembled WGS sequence"/>
</dbReference>
<feature type="repeat" description="WD" evidence="4">
    <location>
        <begin position="340"/>
        <end position="374"/>
    </location>
</feature>
<dbReference type="AlphaFoldDB" id="V4BV21"/>
<dbReference type="CTD" id="20231825"/>
<dbReference type="PANTHER" id="PTHR14221">
    <property type="entry name" value="WD REPEAT DOMAIN 44"/>
    <property type="match status" value="1"/>
</dbReference>
<feature type="region of interest" description="Disordered" evidence="5">
    <location>
        <begin position="104"/>
        <end position="128"/>
    </location>
</feature>
<dbReference type="OrthoDB" id="20550at2759"/>
<dbReference type="InterPro" id="IPR001680">
    <property type="entry name" value="WD40_rpt"/>
</dbReference>
<dbReference type="Gene3D" id="2.130.10.10">
    <property type="entry name" value="YVTN repeat-like/Quinoprotein amine dehydrogenase"/>
    <property type="match status" value="1"/>
</dbReference>
<organism evidence="6 7">
    <name type="scientific">Lottia gigantea</name>
    <name type="common">Giant owl limpet</name>
    <dbReference type="NCBI Taxonomy" id="225164"/>
    <lineage>
        <taxon>Eukaryota</taxon>
        <taxon>Metazoa</taxon>
        <taxon>Spiralia</taxon>
        <taxon>Lophotrochozoa</taxon>
        <taxon>Mollusca</taxon>
        <taxon>Gastropoda</taxon>
        <taxon>Patellogastropoda</taxon>
        <taxon>Lottioidea</taxon>
        <taxon>Lottiidae</taxon>
        <taxon>Lottia</taxon>
    </lineage>
</organism>
<accession>V4BV21</accession>
<dbReference type="PROSITE" id="PS50082">
    <property type="entry name" value="WD_REPEATS_2"/>
    <property type="match status" value="3"/>
</dbReference>